<dbReference type="InterPro" id="IPR001763">
    <property type="entry name" value="Rhodanese-like_dom"/>
</dbReference>
<dbReference type="Proteomes" id="UP000095751">
    <property type="component" value="Unassembled WGS sequence"/>
</dbReference>
<dbReference type="SUPFAM" id="SSF52821">
    <property type="entry name" value="Rhodanese/Cell cycle control phosphatase"/>
    <property type="match status" value="1"/>
</dbReference>
<dbReference type="EMBL" id="KV784361">
    <property type="protein sequence ID" value="OEU13661.1"/>
    <property type="molecule type" value="Genomic_DNA"/>
</dbReference>
<dbReference type="OrthoDB" id="566238at2759"/>
<sequence length="175" mass="18928">MSNSNSNNPHNFVENESTIALENLKETTDMVDAAVIKNLKNPIIIIDVRSIKEIEACKGGVPIDGSFHVPINVDGQPQSIHVTTTEEFYNKLQAAGVILDLSNSNNNNNNGVILDLSNINNNNNNNNNNSFITHCTAGNTKYIGRGARAAAILRNLGFDNTYNGGSADEIRAAME</sequence>
<gene>
    <name evidence="2" type="ORF">FRACYDRAFT_242005</name>
</gene>
<dbReference type="InterPro" id="IPR036873">
    <property type="entry name" value="Rhodanese-like_dom_sf"/>
</dbReference>
<dbReference type="AlphaFoldDB" id="A0A1E7F642"/>
<organism evidence="2 3">
    <name type="scientific">Fragilariopsis cylindrus CCMP1102</name>
    <dbReference type="NCBI Taxonomy" id="635003"/>
    <lineage>
        <taxon>Eukaryota</taxon>
        <taxon>Sar</taxon>
        <taxon>Stramenopiles</taxon>
        <taxon>Ochrophyta</taxon>
        <taxon>Bacillariophyta</taxon>
        <taxon>Bacillariophyceae</taxon>
        <taxon>Bacillariophycidae</taxon>
        <taxon>Bacillariales</taxon>
        <taxon>Bacillariaceae</taxon>
        <taxon>Fragilariopsis</taxon>
    </lineage>
</organism>
<dbReference type="PROSITE" id="PS50206">
    <property type="entry name" value="RHODANESE_3"/>
    <property type="match status" value="1"/>
</dbReference>
<dbReference type="KEGG" id="fcy:FRACYDRAFT_242005"/>
<evidence type="ECO:0000313" key="2">
    <source>
        <dbReference type="EMBL" id="OEU13661.1"/>
    </source>
</evidence>
<evidence type="ECO:0000313" key="3">
    <source>
        <dbReference type="Proteomes" id="UP000095751"/>
    </source>
</evidence>
<dbReference type="InParanoid" id="A0A1E7F642"/>
<accession>A0A1E7F642</accession>
<protein>
    <recommendedName>
        <fullName evidence="1">Rhodanese domain-containing protein</fullName>
    </recommendedName>
</protein>
<dbReference type="Gene3D" id="3.40.250.10">
    <property type="entry name" value="Rhodanese-like domain"/>
    <property type="match status" value="1"/>
</dbReference>
<keyword evidence="3" id="KW-1185">Reference proteome</keyword>
<reference evidence="2 3" key="1">
    <citation type="submission" date="2016-09" db="EMBL/GenBank/DDBJ databases">
        <title>Extensive genetic diversity and differential bi-allelic expression allows diatom success in the polar Southern Ocean.</title>
        <authorList>
            <consortium name="DOE Joint Genome Institute"/>
            <person name="Mock T."/>
            <person name="Otillar R.P."/>
            <person name="Strauss J."/>
            <person name="Dupont C."/>
            <person name="Frickenhaus S."/>
            <person name="Maumus F."/>
            <person name="Mcmullan M."/>
            <person name="Sanges R."/>
            <person name="Schmutz J."/>
            <person name="Toseland A."/>
            <person name="Valas R."/>
            <person name="Veluchamy A."/>
            <person name="Ward B.J."/>
            <person name="Allen A."/>
            <person name="Barry K."/>
            <person name="Falciatore A."/>
            <person name="Ferrante M."/>
            <person name="Fortunato A.E."/>
            <person name="Gloeckner G."/>
            <person name="Gruber A."/>
            <person name="Hipkin R."/>
            <person name="Janech M."/>
            <person name="Kroth P."/>
            <person name="Leese F."/>
            <person name="Lindquist E."/>
            <person name="Lyon B.R."/>
            <person name="Martin J."/>
            <person name="Mayer C."/>
            <person name="Parker M."/>
            <person name="Quesneville H."/>
            <person name="Raymond J."/>
            <person name="Uhlig C."/>
            <person name="Valentin K.U."/>
            <person name="Worden A.Z."/>
            <person name="Armbrust E.V."/>
            <person name="Bowler C."/>
            <person name="Green B."/>
            <person name="Moulton V."/>
            <person name="Van Oosterhout C."/>
            <person name="Grigoriev I."/>
        </authorList>
    </citation>
    <scope>NUCLEOTIDE SEQUENCE [LARGE SCALE GENOMIC DNA]</scope>
    <source>
        <strain evidence="2 3">CCMP1102</strain>
    </source>
</reference>
<evidence type="ECO:0000259" key="1">
    <source>
        <dbReference type="PROSITE" id="PS50206"/>
    </source>
</evidence>
<name>A0A1E7F642_9STRA</name>
<feature type="domain" description="Rhodanese" evidence="1">
    <location>
        <begin position="39"/>
        <end position="169"/>
    </location>
</feature>
<proteinExistence type="predicted"/>